<organism evidence="1 2">
    <name type="scientific">Arachis hypogaea</name>
    <name type="common">Peanut</name>
    <dbReference type="NCBI Taxonomy" id="3818"/>
    <lineage>
        <taxon>Eukaryota</taxon>
        <taxon>Viridiplantae</taxon>
        <taxon>Streptophyta</taxon>
        <taxon>Embryophyta</taxon>
        <taxon>Tracheophyta</taxon>
        <taxon>Spermatophyta</taxon>
        <taxon>Magnoliopsida</taxon>
        <taxon>eudicotyledons</taxon>
        <taxon>Gunneridae</taxon>
        <taxon>Pentapetalae</taxon>
        <taxon>rosids</taxon>
        <taxon>fabids</taxon>
        <taxon>Fabales</taxon>
        <taxon>Fabaceae</taxon>
        <taxon>Papilionoideae</taxon>
        <taxon>50 kb inversion clade</taxon>
        <taxon>dalbergioids sensu lato</taxon>
        <taxon>Dalbergieae</taxon>
        <taxon>Pterocarpus clade</taxon>
        <taxon>Arachis</taxon>
    </lineage>
</organism>
<dbReference type="PANTHER" id="PTHR47718:SF13">
    <property type="entry name" value="OS09G0290500 PROTEIN"/>
    <property type="match status" value="1"/>
</dbReference>
<protein>
    <recommendedName>
        <fullName evidence="3">FAR1 domain-containing protein</fullName>
    </recommendedName>
</protein>
<accession>A0A445A6X5</accession>
<proteinExistence type="predicted"/>
<evidence type="ECO:0008006" key="3">
    <source>
        <dbReference type="Google" id="ProtNLM"/>
    </source>
</evidence>
<dbReference type="PANTHER" id="PTHR47718">
    <property type="entry name" value="OS01G0519700 PROTEIN"/>
    <property type="match status" value="1"/>
</dbReference>
<evidence type="ECO:0000313" key="2">
    <source>
        <dbReference type="Proteomes" id="UP000289738"/>
    </source>
</evidence>
<evidence type="ECO:0000313" key="1">
    <source>
        <dbReference type="EMBL" id="RYR22168.1"/>
    </source>
</evidence>
<keyword evidence="2" id="KW-1185">Reference proteome</keyword>
<dbReference type="EMBL" id="SDMP01000013">
    <property type="protein sequence ID" value="RYR22168.1"/>
    <property type="molecule type" value="Genomic_DNA"/>
</dbReference>
<reference evidence="1 2" key="1">
    <citation type="submission" date="2019-01" db="EMBL/GenBank/DDBJ databases">
        <title>Sequencing of cultivated peanut Arachis hypogaea provides insights into genome evolution and oil improvement.</title>
        <authorList>
            <person name="Chen X."/>
        </authorList>
    </citation>
    <scope>NUCLEOTIDE SEQUENCE [LARGE SCALE GENOMIC DNA]</scope>
    <source>
        <strain evidence="2">cv. Fuhuasheng</strain>
        <tissue evidence="1">Leaves</tissue>
    </source>
</reference>
<name>A0A445A6X5_ARAHY</name>
<sequence>MNDSSSNHLSESNLDYSSESNQVNEYRCVVDERFVPKVGMTFKTLKEVGKLYKDFFKLAGFSTKIKNTTRKGDEIKNQLIICSREGKIYEHILKVVGLCIISKVVLNHLHPYCPAEMFKQHRDLSMFVRCTIENNAKARIRPSKTYQSFVAVAGGHLELSFIEKDV</sequence>
<dbReference type="Proteomes" id="UP000289738">
    <property type="component" value="Chromosome B03"/>
</dbReference>
<dbReference type="AlphaFoldDB" id="A0A445A6X5"/>
<comment type="caution">
    <text evidence="1">The sequence shown here is derived from an EMBL/GenBank/DDBJ whole genome shotgun (WGS) entry which is preliminary data.</text>
</comment>
<gene>
    <name evidence="1" type="ORF">Ahy_B03g067445</name>
</gene>